<proteinExistence type="predicted"/>
<name>A0ABN1T239_9ACTN</name>
<gene>
    <name evidence="3" type="ORF">GCM10009564_35630</name>
</gene>
<evidence type="ECO:0000256" key="2">
    <source>
        <dbReference type="SAM" id="SignalP"/>
    </source>
</evidence>
<dbReference type="EMBL" id="BAAAHU010000037">
    <property type="protein sequence ID" value="GAA1012298.1"/>
    <property type="molecule type" value="Genomic_DNA"/>
</dbReference>
<reference evidence="3 4" key="1">
    <citation type="journal article" date="2019" name="Int. J. Syst. Evol. Microbiol.">
        <title>The Global Catalogue of Microorganisms (GCM) 10K type strain sequencing project: providing services to taxonomists for standard genome sequencing and annotation.</title>
        <authorList>
            <consortium name="The Broad Institute Genomics Platform"/>
            <consortium name="The Broad Institute Genome Sequencing Center for Infectious Disease"/>
            <person name="Wu L."/>
            <person name="Ma J."/>
        </authorList>
    </citation>
    <scope>NUCLEOTIDE SEQUENCE [LARGE SCALE GENOMIC DNA]</scope>
    <source>
        <strain evidence="3 4">JCM 11269</strain>
    </source>
</reference>
<keyword evidence="4" id="KW-1185">Reference proteome</keyword>
<dbReference type="Proteomes" id="UP001501072">
    <property type="component" value="Unassembled WGS sequence"/>
</dbReference>
<comment type="caution">
    <text evidence="3">The sequence shown here is derived from an EMBL/GenBank/DDBJ whole genome shotgun (WGS) entry which is preliminary data.</text>
</comment>
<feature type="signal peptide" evidence="2">
    <location>
        <begin position="1"/>
        <end position="31"/>
    </location>
</feature>
<accession>A0ABN1T239</accession>
<feature type="region of interest" description="Disordered" evidence="1">
    <location>
        <begin position="39"/>
        <end position="69"/>
    </location>
</feature>
<feature type="chain" id="PRO_5045979933" evidence="2">
    <location>
        <begin position="32"/>
        <end position="69"/>
    </location>
</feature>
<protein>
    <submittedName>
        <fullName evidence="3">Uncharacterized protein</fullName>
    </submittedName>
</protein>
<evidence type="ECO:0000313" key="3">
    <source>
        <dbReference type="EMBL" id="GAA1012298.1"/>
    </source>
</evidence>
<sequence>MRTAGPAARFRAAFLAQVATPLPFVSGPATAGIIAAQAPGTSIPRPPASRAGCSPSRRAGSSCRCVRSR</sequence>
<evidence type="ECO:0000313" key="4">
    <source>
        <dbReference type="Proteomes" id="UP001501072"/>
    </source>
</evidence>
<organism evidence="3 4">
    <name type="scientific">Streptomyces thermogriseus</name>
    <dbReference type="NCBI Taxonomy" id="75292"/>
    <lineage>
        <taxon>Bacteria</taxon>
        <taxon>Bacillati</taxon>
        <taxon>Actinomycetota</taxon>
        <taxon>Actinomycetes</taxon>
        <taxon>Kitasatosporales</taxon>
        <taxon>Streptomycetaceae</taxon>
        <taxon>Streptomyces</taxon>
    </lineage>
</organism>
<keyword evidence="2" id="KW-0732">Signal</keyword>
<evidence type="ECO:0000256" key="1">
    <source>
        <dbReference type="SAM" id="MobiDB-lite"/>
    </source>
</evidence>